<dbReference type="InterPro" id="IPR020846">
    <property type="entry name" value="MFS_dom"/>
</dbReference>
<evidence type="ECO:0000256" key="3">
    <source>
        <dbReference type="ARBA" id="ARBA00022989"/>
    </source>
</evidence>
<dbReference type="AlphaFoldDB" id="A0A9D2TN35"/>
<keyword evidence="4 6" id="KW-0472">Membrane</keyword>
<dbReference type="PANTHER" id="PTHR23523:SF2">
    <property type="entry name" value="2-NITROIMIDAZOLE TRANSPORTER"/>
    <property type="match status" value="1"/>
</dbReference>
<feature type="transmembrane region" description="Helical" evidence="6">
    <location>
        <begin position="265"/>
        <end position="290"/>
    </location>
</feature>
<feature type="transmembrane region" description="Helical" evidence="6">
    <location>
        <begin position="99"/>
        <end position="122"/>
    </location>
</feature>
<dbReference type="Gene3D" id="1.20.1250.20">
    <property type="entry name" value="MFS general substrate transporter like domains"/>
    <property type="match status" value="1"/>
</dbReference>
<feature type="transmembrane region" description="Helical" evidence="6">
    <location>
        <begin position="76"/>
        <end position="93"/>
    </location>
</feature>
<dbReference type="SUPFAM" id="SSF103473">
    <property type="entry name" value="MFS general substrate transporter"/>
    <property type="match status" value="1"/>
</dbReference>
<dbReference type="EMBL" id="DWVP01000003">
    <property type="protein sequence ID" value="HJC84251.1"/>
    <property type="molecule type" value="Genomic_DNA"/>
</dbReference>
<feature type="region of interest" description="Disordered" evidence="5">
    <location>
        <begin position="191"/>
        <end position="222"/>
    </location>
</feature>
<feature type="transmembrane region" description="Helical" evidence="6">
    <location>
        <begin position="322"/>
        <end position="344"/>
    </location>
</feature>
<feature type="domain" description="Major facilitator superfamily (MFS) profile" evidence="7">
    <location>
        <begin position="7"/>
        <end position="410"/>
    </location>
</feature>
<protein>
    <submittedName>
        <fullName evidence="8">MFS transporter</fullName>
    </submittedName>
</protein>
<name>A0A9D2TN35_9CORY</name>
<evidence type="ECO:0000256" key="4">
    <source>
        <dbReference type="ARBA" id="ARBA00023136"/>
    </source>
</evidence>
<dbReference type="PROSITE" id="PS50850">
    <property type="entry name" value="MFS"/>
    <property type="match status" value="1"/>
</dbReference>
<dbReference type="Pfam" id="PF07690">
    <property type="entry name" value="MFS_1"/>
    <property type="match status" value="1"/>
</dbReference>
<feature type="transmembrane region" description="Helical" evidence="6">
    <location>
        <begin position="134"/>
        <end position="161"/>
    </location>
</feature>
<keyword evidence="3 6" id="KW-1133">Transmembrane helix</keyword>
<feature type="transmembrane region" description="Helical" evidence="6">
    <location>
        <begin position="167"/>
        <end position="185"/>
    </location>
</feature>
<comment type="subcellular location">
    <subcellularLocation>
        <location evidence="1">Cell membrane</location>
        <topology evidence="1">Multi-pass membrane protein</topology>
    </subcellularLocation>
</comment>
<proteinExistence type="predicted"/>
<organism evidence="8 9">
    <name type="scientific">Candidatus Corynebacterium faecigallinarum</name>
    <dbReference type="NCBI Taxonomy" id="2838528"/>
    <lineage>
        <taxon>Bacteria</taxon>
        <taxon>Bacillati</taxon>
        <taxon>Actinomycetota</taxon>
        <taxon>Actinomycetes</taxon>
        <taxon>Mycobacteriales</taxon>
        <taxon>Corynebacteriaceae</taxon>
        <taxon>Corynebacterium</taxon>
    </lineage>
</organism>
<accession>A0A9D2TN35</accession>
<dbReference type="GO" id="GO:0005886">
    <property type="term" value="C:plasma membrane"/>
    <property type="evidence" value="ECO:0007669"/>
    <property type="project" value="UniProtKB-SubCell"/>
</dbReference>
<feature type="transmembrane region" description="Helical" evidence="6">
    <location>
        <begin position="231"/>
        <end position="253"/>
    </location>
</feature>
<evidence type="ECO:0000256" key="2">
    <source>
        <dbReference type="ARBA" id="ARBA00022692"/>
    </source>
</evidence>
<feature type="transmembrane region" description="Helical" evidence="6">
    <location>
        <begin position="384"/>
        <end position="406"/>
    </location>
</feature>
<dbReference type="PANTHER" id="PTHR23523">
    <property type="match status" value="1"/>
</dbReference>
<feature type="transmembrane region" description="Helical" evidence="6">
    <location>
        <begin position="297"/>
        <end position="316"/>
    </location>
</feature>
<keyword evidence="2 6" id="KW-0812">Transmembrane</keyword>
<dbReference type="InterPro" id="IPR011701">
    <property type="entry name" value="MFS"/>
</dbReference>
<reference evidence="8" key="1">
    <citation type="journal article" date="2021" name="PeerJ">
        <title>Extensive microbial diversity within the chicken gut microbiome revealed by metagenomics and culture.</title>
        <authorList>
            <person name="Gilroy R."/>
            <person name="Ravi A."/>
            <person name="Getino M."/>
            <person name="Pursley I."/>
            <person name="Horton D.L."/>
            <person name="Alikhan N.F."/>
            <person name="Baker D."/>
            <person name="Gharbi K."/>
            <person name="Hall N."/>
            <person name="Watson M."/>
            <person name="Adriaenssens E.M."/>
            <person name="Foster-Nyarko E."/>
            <person name="Jarju S."/>
            <person name="Secka A."/>
            <person name="Antonio M."/>
            <person name="Oren A."/>
            <person name="Chaudhuri R.R."/>
            <person name="La Ragione R."/>
            <person name="Hildebrand F."/>
            <person name="Pallen M.J."/>
        </authorList>
    </citation>
    <scope>NUCLEOTIDE SEQUENCE</scope>
    <source>
        <strain evidence="8">ChiHjej13B12-4958</strain>
    </source>
</reference>
<evidence type="ECO:0000313" key="8">
    <source>
        <dbReference type="EMBL" id="HJC84251.1"/>
    </source>
</evidence>
<dbReference type="InterPro" id="IPR052524">
    <property type="entry name" value="MFS_Cyanate_Porter"/>
</dbReference>
<evidence type="ECO:0000313" key="9">
    <source>
        <dbReference type="Proteomes" id="UP000823858"/>
    </source>
</evidence>
<sequence length="412" mass="42507">MSRKASRISLPVLGIILVAANLRAALTTVGPVLSDIQDDLRLTSSAASYLVSLPLLGFAVISPVAPLLARRFGLERIVVIALAVLATGLLLRSTPPDALLWLGTALIGMAIAVLNVVLPAWVKRDFPTSIGQVTGTYAAVQSGVAAIASGVAVPVAGLSALGWRLPLGMWAGLALIALGVLLPMLRKRPAPTAGTAPSATGTTARTATDTRNVHPRQDAAPTPRPLWRSALTWQVTGFMGLQSTHFYVLVTWLSTIERDAGISDIAAGTHMFLVNAFGIVGSLVCSALIARHRDQRFIGAILPLFLLASSLGLLLAPEAATLWAILAGLGGGASITLSLSLFGLRTRHHTAAASLSGLAQSIGYVLAAVGPVAVGALHDATGSWSPALVSLVVIDVILIGAGYLAGRDRTVD</sequence>
<dbReference type="CDD" id="cd17339">
    <property type="entry name" value="MFS_NIMT_CynX_like"/>
    <property type="match status" value="1"/>
</dbReference>
<feature type="transmembrane region" description="Helical" evidence="6">
    <location>
        <begin position="48"/>
        <end position="69"/>
    </location>
</feature>
<evidence type="ECO:0000256" key="1">
    <source>
        <dbReference type="ARBA" id="ARBA00004651"/>
    </source>
</evidence>
<feature type="compositionally biased region" description="Low complexity" evidence="5">
    <location>
        <begin position="191"/>
        <end position="210"/>
    </location>
</feature>
<comment type="caution">
    <text evidence="8">The sequence shown here is derived from an EMBL/GenBank/DDBJ whole genome shotgun (WGS) entry which is preliminary data.</text>
</comment>
<evidence type="ECO:0000259" key="7">
    <source>
        <dbReference type="PROSITE" id="PS50850"/>
    </source>
</evidence>
<dbReference type="InterPro" id="IPR036259">
    <property type="entry name" value="MFS_trans_sf"/>
</dbReference>
<evidence type="ECO:0000256" key="5">
    <source>
        <dbReference type="SAM" id="MobiDB-lite"/>
    </source>
</evidence>
<reference evidence="8" key="2">
    <citation type="submission" date="2021-04" db="EMBL/GenBank/DDBJ databases">
        <authorList>
            <person name="Gilroy R."/>
        </authorList>
    </citation>
    <scope>NUCLEOTIDE SEQUENCE</scope>
    <source>
        <strain evidence="8">ChiHjej13B12-4958</strain>
    </source>
</reference>
<dbReference type="Proteomes" id="UP000823858">
    <property type="component" value="Unassembled WGS sequence"/>
</dbReference>
<gene>
    <name evidence="8" type="ORF">H9751_01615</name>
</gene>
<evidence type="ECO:0000256" key="6">
    <source>
        <dbReference type="SAM" id="Phobius"/>
    </source>
</evidence>
<dbReference type="GO" id="GO:0022857">
    <property type="term" value="F:transmembrane transporter activity"/>
    <property type="evidence" value="ECO:0007669"/>
    <property type="project" value="InterPro"/>
</dbReference>
<feature type="transmembrane region" description="Helical" evidence="6">
    <location>
        <begin position="356"/>
        <end position="378"/>
    </location>
</feature>